<dbReference type="InterPro" id="IPR003593">
    <property type="entry name" value="AAA+_ATPase"/>
</dbReference>
<dbReference type="SMART" id="SM00382">
    <property type="entry name" value="AAA"/>
    <property type="match status" value="1"/>
</dbReference>
<dbReference type="GO" id="GO:0016887">
    <property type="term" value="F:ATP hydrolysis activity"/>
    <property type="evidence" value="ECO:0007669"/>
    <property type="project" value="InterPro"/>
</dbReference>
<evidence type="ECO:0000313" key="6">
    <source>
        <dbReference type="EMBL" id="OEG15462.1"/>
    </source>
</evidence>
<dbReference type="Proteomes" id="UP000094764">
    <property type="component" value="Unassembled WGS sequence"/>
</dbReference>
<evidence type="ECO:0000256" key="4">
    <source>
        <dbReference type="ARBA" id="ARBA00022970"/>
    </source>
</evidence>
<dbReference type="EMBL" id="MIKB01000015">
    <property type="protein sequence ID" value="OEG15462.1"/>
    <property type="molecule type" value="Genomic_DNA"/>
</dbReference>
<dbReference type="InterPro" id="IPR017871">
    <property type="entry name" value="ABC_transporter-like_CS"/>
</dbReference>
<dbReference type="PANTHER" id="PTHR24220">
    <property type="entry name" value="IMPORT ATP-BINDING PROTEIN"/>
    <property type="match status" value="1"/>
</dbReference>
<evidence type="ECO:0000313" key="7">
    <source>
        <dbReference type="Proteomes" id="UP000094764"/>
    </source>
</evidence>
<dbReference type="STRING" id="903983.BCR23_08310"/>
<dbReference type="GO" id="GO:0005886">
    <property type="term" value="C:plasma membrane"/>
    <property type="evidence" value="ECO:0007669"/>
    <property type="project" value="TreeGrafter"/>
</dbReference>
<dbReference type="InterPro" id="IPR027417">
    <property type="entry name" value="P-loop_NTPase"/>
</dbReference>
<name>A0A1E5GS09_9ENTE</name>
<keyword evidence="3 6" id="KW-0067">ATP-binding</keyword>
<sequence length="226" mass="24922">MSVIEARNIKKSYGRNESKFDALKGIDLKIEEGESVAIIGKSGSGKSTFMHILALLDQPTSGEILLNDQNVTSISKKELDKTRNKQFGFVFQQFFMNPKDTVLNNVMLPLKIGGISNSKRKQMALEALKAVELDDKVNNKANNLSGGQKQRVCIARALVNNPKIIFADEPTGNLDSTTGDKIEQLLFDLNKEKGITLIIVTHDPELAARCDRQIHVRDGLIVGGDE</sequence>
<proteinExistence type="predicted"/>
<dbReference type="GO" id="GO:0006865">
    <property type="term" value="P:amino acid transport"/>
    <property type="evidence" value="ECO:0007669"/>
    <property type="project" value="UniProtKB-KW"/>
</dbReference>
<dbReference type="SUPFAM" id="SSF52540">
    <property type="entry name" value="P-loop containing nucleoside triphosphate hydrolases"/>
    <property type="match status" value="1"/>
</dbReference>
<dbReference type="RefSeq" id="WP_069635346.1">
    <property type="nucleotide sequence ID" value="NZ_JXKZ01000010.1"/>
</dbReference>
<dbReference type="CDD" id="cd03255">
    <property type="entry name" value="ABC_MJ0796_LolCDE_FtsE"/>
    <property type="match status" value="1"/>
</dbReference>
<keyword evidence="4" id="KW-0029">Amino-acid transport</keyword>
<keyword evidence="2" id="KW-0547">Nucleotide-binding</keyword>
<dbReference type="FunFam" id="3.40.50.300:FF:000032">
    <property type="entry name" value="Export ABC transporter ATP-binding protein"/>
    <property type="match status" value="1"/>
</dbReference>
<dbReference type="PATRIC" id="fig|903983.4.peg.394"/>
<dbReference type="PROSITE" id="PS00211">
    <property type="entry name" value="ABC_TRANSPORTER_1"/>
    <property type="match status" value="1"/>
</dbReference>
<dbReference type="GO" id="GO:0005524">
    <property type="term" value="F:ATP binding"/>
    <property type="evidence" value="ECO:0007669"/>
    <property type="project" value="UniProtKB-KW"/>
</dbReference>
<dbReference type="GO" id="GO:0022857">
    <property type="term" value="F:transmembrane transporter activity"/>
    <property type="evidence" value="ECO:0007669"/>
    <property type="project" value="TreeGrafter"/>
</dbReference>
<evidence type="ECO:0000259" key="5">
    <source>
        <dbReference type="PROSITE" id="PS50893"/>
    </source>
</evidence>
<evidence type="ECO:0000256" key="2">
    <source>
        <dbReference type="ARBA" id="ARBA00022741"/>
    </source>
</evidence>
<protein>
    <submittedName>
        <fullName evidence="6">ABC transporter ATP-binding protein</fullName>
    </submittedName>
</protein>
<feature type="domain" description="ABC transporter" evidence="5">
    <location>
        <begin position="4"/>
        <end position="226"/>
    </location>
</feature>
<accession>A0A1E5GS09</accession>
<dbReference type="Gene3D" id="3.40.50.300">
    <property type="entry name" value="P-loop containing nucleotide triphosphate hydrolases"/>
    <property type="match status" value="1"/>
</dbReference>
<keyword evidence="7" id="KW-1185">Reference proteome</keyword>
<dbReference type="InterPro" id="IPR015854">
    <property type="entry name" value="ABC_transpr_LolD-like"/>
</dbReference>
<reference evidence="7" key="1">
    <citation type="submission" date="2016-09" db="EMBL/GenBank/DDBJ databases">
        <authorList>
            <person name="Gulvik C.A."/>
        </authorList>
    </citation>
    <scope>NUCLEOTIDE SEQUENCE [LARGE SCALE GENOMIC DNA]</scope>
    <source>
        <strain evidence="7">LMG 26306</strain>
    </source>
</reference>
<evidence type="ECO:0000256" key="1">
    <source>
        <dbReference type="ARBA" id="ARBA00022448"/>
    </source>
</evidence>
<organism evidence="6 7">
    <name type="scientific">Enterococcus quebecensis</name>
    <dbReference type="NCBI Taxonomy" id="903983"/>
    <lineage>
        <taxon>Bacteria</taxon>
        <taxon>Bacillati</taxon>
        <taxon>Bacillota</taxon>
        <taxon>Bacilli</taxon>
        <taxon>Lactobacillales</taxon>
        <taxon>Enterococcaceae</taxon>
        <taxon>Enterococcus</taxon>
    </lineage>
</organism>
<dbReference type="OrthoDB" id="9791546at2"/>
<dbReference type="GO" id="GO:0098796">
    <property type="term" value="C:membrane protein complex"/>
    <property type="evidence" value="ECO:0007669"/>
    <property type="project" value="UniProtKB-ARBA"/>
</dbReference>
<dbReference type="InterPro" id="IPR003439">
    <property type="entry name" value="ABC_transporter-like_ATP-bd"/>
</dbReference>
<evidence type="ECO:0000256" key="3">
    <source>
        <dbReference type="ARBA" id="ARBA00022840"/>
    </source>
</evidence>
<keyword evidence="1" id="KW-0813">Transport</keyword>
<dbReference type="InterPro" id="IPR017911">
    <property type="entry name" value="MacB-like_ATP-bd"/>
</dbReference>
<dbReference type="AlphaFoldDB" id="A0A1E5GS09"/>
<dbReference type="PANTHER" id="PTHR24220:SF86">
    <property type="entry name" value="ABC TRANSPORTER ABCH.1"/>
    <property type="match status" value="1"/>
</dbReference>
<dbReference type="Pfam" id="PF00005">
    <property type="entry name" value="ABC_tran"/>
    <property type="match status" value="1"/>
</dbReference>
<gene>
    <name evidence="6" type="ORF">BCR23_08310</name>
</gene>
<dbReference type="PROSITE" id="PS50893">
    <property type="entry name" value="ABC_TRANSPORTER_2"/>
    <property type="match status" value="1"/>
</dbReference>
<comment type="caution">
    <text evidence="6">The sequence shown here is derived from an EMBL/GenBank/DDBJ whole genome shotgun (WGS) entry which is preliminary data.</text>
</comment>